<protein>
    <submittedName>
        <fullName evidence="1">Glycosyltransferase</fullName>
    </submittedName>
</protein>
<evidence type="ECO:0000313" key="2">
    <source>
        <dbReference type="Proteomes" id="UP000431901"/>
    </source>
</evidence>
<name>A0A6I4WC95_9ACTN</name>
<dbReference type="GO" id="GO:0016740">
    <property type="term" value="F:transferase activity"/>
    <property type="evidence" value="ECO:0007669"/>
    <property type="project" value="UniProtKB-KW"/>
</dbReference>
<keyword evidence="1" id="KW-0808">Transferase</keyword>
<keyword evidence="2" id="KW-1185">Reference proteome</keyword>
<dbReference type="NCBIfam" id="TIGR03469">
    <property type="entry name" value="HpnB"/>
    <property type="match status" value="1"/>
</dbReference>
<dbReference type="PANTHER" id="PTHR43646:SF3">
    <property type="entry name" value="SLR1566 PROTEIN"/>
    <property type="match status" value="1"/>
</dbReference>
<dbReference type="Proteomes" id="UP000431901">
    <property type="component" value="Unassembled WGS sequence"/>
</dbReference>
<dbReference type="Pfam" id="PF13641">
    <property type="entry name" value="Glyco_tranf_2_3"/>
    <property type="match status" value="1"/>
</dbReference>
<dbReference type="Gene3D" id="3.90.550.10">
    <property type="entry name" value="Spore Coat Polysaccharide Biosynthesis Protein SpsA, Chain A"/>
    <property type="match status" value="1"/>
</dbReference>
<proteinExistence type="predicted"/>
<dbReference type="InterPro" id="IPR017832">
    <property type="entry name" value="Glyco_trans_2_hopen-assoc_HpnB"/>
</dbReference>
<dbReference type="SUPFAM" id="SSF53448">
    <property type="entry name" value="Nucleotide-diphospho-sugar transferases"/>
    <property type="match status" value="1"/>
</dbReference>
<dbReference type="InterPro" id="IPR029044">
    <property type="entry name" value="Nucleotide-diphossugar_trans"/>
</dbReference>
<reference evidence="1 2" key="1">
    <citation type="submission" date="2019-12" db="EMBL/GenBank/DDBJ databases">
        <title>Nocardia macrotermitis sp. nov. and Nocardia aurantia sp. nov., isolated from the gut of the fungus growing-termite Macrotermes natalensis.</title>
        <authorList>
            <person name="Christine B."/>
            <person name="Rene B."/>
        </authorList>
    </citation>
    <scope>NUCLEOTIDE SEQUENCE [LARGE SCALE GENOMIC DNA]</scope>
    <source>
        <strain evidence="1 2">DSM 102126</strain>
    </source>
</reference>
<sequence length="388" mass="39926">MTVLGAAAVAAVAGWVYLAAGHGGFWRTSPTGDGGSGEGGGVPAGGWPGVVAVVPARDEAAVLPDTLPTLLAQEYPGPFRVVLVDDGSSDGTAALAKRLAAGAAADLEVVAARERPAGWAGKVWAMSEGVRAAARDRPEFVLFTDADIAYRPGAVAGLVRAALGRDRDLVSRMALLSVATGWERLVVPAFVYFFAQLYPFRRVGRDGSRTAAAAGGCMLVRRTALDRAGGLAAIGGALIDDVALGRLLKRSGARCELRLARDVESRRPYPRLADLWAMVVRSAYHQLRYSPALLAATVAGLAVLYGVPPVAAIAGAATGNGTATVAGAAGWAVMAATQVPVLRFYGLSPARAVALPLVAALYAAMTVDSARRHYAGRGGMWKGRTAVG</sequence>
<accession>A0A6I4WC95</accession>
<dbReference type="RefSeq" id="WP_161105465.1">
    <property type="nucleotide sequence ID" value="NZ_JBHLYI010000025.1"/>
</dbReference>
<organism evidence="1 2">
    <name type="scientific">Actinomadura rayongensis</name>
    <dbReference type="NCBI Taxonomy" id="1429076"/>
    <lineage>
        <taxon>Bacteria</taxon>
        <taxon>Bacillati</taxon>
        <taxon>Actinomycetota</taxon>
        <taxon>Actinomycetes</taxon>
        <taxon>Streptosporangiales</taxon>
        <taxon>Thermomonosporaceae</taxon>
        <taxon>Actinomadura</taxon>
    </lineage>
</organism>
<comment type="caution">
    <text evidence="1">The sequence shown here is derived from an EMBL/GenBank/DDBJ whole genome shotgun (WGS) entry which is preliminary data.</text>
</comment>
<dbReference type="PANTHER" id="PTHR43646">
    <property type="entry name" value="GLYCOSYLTRANSFERASE"/>
    <property type="match status" value="1"/>
</dbReference>
<evidence type="ECO:0000313" key="1">
    <source>
        <dbReference type="EMBL" id="MXQ67288.1"/>
    </source>
</evidence>
<dbReference type="AlphaFoldDB" id="A0A6I4WC95"/>
<gene>
    <name evidence="1" type="ORF">GQ466_25050</name>
</gene>
<dbReference type="EMBL" id="WUTW01000006">
    <property type="protein sequence ID" value="MXQ67288.1"/>
    <property type="molecule type" value="Genomic_DNA"/>
</dbReference>
<dbReference type="OrthoDB" id="9806525at2"/>